<dbReference type="Gene3D" id="3.40.50.300">
    <property type="entry name" value="P-loop containing nucleotide triphosphate hydrolases"/>
    <property type="match status" value="1"/>
</dbReference>
<dbReference type="InterPro" id="IPR005654">
    <property type="entry name" value="ATPase_AFG1-like"/>
</dbReference>
<dbReference type="GO" id="GO:0005737">
    <property type="term" value="C:cytoplasm"/>
    <property type="evidence" value="ECO:0007669"/>
    <property type="project" value="TreeGrafter"/>
</dbReference>
<dbReference type="EMBL" id="PNHK01000001">
    <property type="protein sequence ID" value="PMD06501.1"/>
    <property type="molecule type" value="Genomic_DNA"/>
</dbReference>
<keyword evidence="4" id="KW-0131">Cell cycle</keyword>
<evidence type="ECO:0000256" key="1">
    <source>
        <dbReference type="ARBA" id="ARBA00022741"/>
    </source>
</evidence>
<dbReference type="RefSeq" id="WP_102238146.1">
    <property type="nucleotide sequence ID" value="NZ_PNHK01000001.1"/>
</dbReference>
<dbReference type="AlphaFoldDB" id="A0A2N6VQT6"/>
<protein>
    <submittedName>
        <fullName evidence="4">Cell division protein ZapE</fullName>
    </submittedName>
</protein>
<dbReference type="OrthoDB" id="9774491at2"/>
<accession>A0A2N6VQT6</accession>
<evidence type="ECO:0000313" key="5">
    <source>
        <dbReference type="Proteomes" id="UP000235598"/>
    </source>
</evidence>
<dbReference type="GO" id="GO:0016887">
    <property type="term" value="F:ATP hydrolysis activity"/>
    <property type="evidence" value="ECO:0007669"/>
    <property type="project" value="InterPro"/>
</dbReference>
<dbReference type="PANTHER" id="PTHR12169:SF6">
    <property type="entry name" value="AFG1-LIKE ATPASE"/>
    <property type="match status" value="1"/>
</dbReference>
<dbReference type="InterPro" id="IPR027417">
    <property type="entry name" value="P-loop_NTPase"/>
</dbReference>
<dbReference type="Proteomes" id="UP000235598">
    <property type="component" value="Unassembled WGS sequence"/>
</dbReference>
<evidence type="ECO:0000256" key="2">
    <source>
        <dbReference type="ARBA" id="ARBA00022840"/>
    </source>
</evidence>
<keyword evidence="4" id="KW-0132">Cell division</keyword>
<dbReference type="Pfam" id="PF03969">
    <property type="entry name" value="AFG1_ATPase"/>
    <property type="match status" value="2"/>
</dbReference>
<dbReference type="SUPFAM" id="SSF52540">
    <property type="entry name" value="P-loop containing nucleoside triphosphate hydrolases"/>
    <property type="match status" value="1"/>
</dbReference>
<evidence type="ECO:0000256" key="3">
    <source>
        <dbReference type="SAM" id="MobiDB-lite"/>
    </source>
</evidence>
<comment type="caution">
    <text evidence="4">The sequence shown here is derived from an EMBL/GenBank/DDBJ whole genome shotgun (WGS) entry which is preliminary data.</text>
</comment>
<dbReference type="GO" id="GO:0005524">
    <property type="term" value="F:ATP binding"/>
    <property type="evidence" value="ECO:0007669"/>
    <property type="project" value="UniProtKB-KW"/>
</dbReference>
<dbReference type="NCBIfam" id="NF040713">
    <property type="entry name" value="ZapE"/>
    <property type="match status" value="1"/>
</dbReference>
<evidence type="ECO:0000313" key="4">
    <source>
        <dbReference type="EMBL" id="PMD06501.1"/>
    </source>
</evidence>
<reference evidence="4 5" key="1">
    <citation type="submission" date="2017-09" db="EMBL/GenBank/DDBJ databases">
        <title>Bacterial strain isolated from the female urinary microbiota.</title>
        <authorList>
            <person name="Thomas-White K."/>
            <person name="Kumar N."/>
            <person name="Forster S."/>
            <person name="Putonti C."/>
            <person name="Lawley T."/>
            <person name="Wolfe A.J."/>
        </authorList>
    </citation>
    <scope>NUCLEOTIDE SEQUENCE [LARGE SCALE GENOMIC DNA]</scope>
    <source>
        <strain evidence="4 5">UMB1301</strain>
    </source>
</reference>
<dbReference type="PANTHER" id="PTHR12169">
    <property type="entry name" value="ATPASE N2B"/>
    <property type="match status" value="1"/>
</dbReference>
<sequence length="335" mass="37399">MTSVHLVDRSPSISPDELIAQLVPPPHFQDVSFESYKPDPTQPSQGKARDALREFTDKSTKKSFFKKMLGKSERSARGLYLDGGYGVGKTHLLASAWHRSEKPAAFGTFVEYTNLIGALGFKQAAADLSQSKLVCVDEFELDDPGDTVMMSRLMRELTDAGVKIVATSNTLPGALGQGRFAAQDFLREIQALADQFEVLSIDGDDYRHRGIPNSPEPVSNDELQAVAERFEGTIACDEFDQLMEHLPRVHPSRYRLLLDDIDAVAWRDVHTIENENVALRFVALVDRMYDRGVAIHNSGVRLDKIFTEDMLGGGYRKKYMRCLSRLTALATGEER</sequence>
<dbReference type="GO" id="GO:0051301">
    <property type="term" value="P:cell division"/>
    <property type="evidence" value="ECO:0007669"/>
    <property type="project" value="UniProtKB-KW"/>
</dbReference>
<keyword evidence="2" id="KW-0067">ATP-binding</keyword>
<name>A0A2N6VQT6_9MICO</name>
<proteinExistence type="predicted"/>
<organism evidence="4 5">
    <name type="scientific">Brevibacterium paucivorans</name>
    <dbReference type="NCBI Taxonomy" id="170994"/>
    <lineage>
        <taxon>Bacteria</taxon>
        <taxon>Bacillati</taxon>
        <taxon>Actinomycetota</taxon>
        <taxon>Actinomycetes</taxon>
        <taxon>Micrococcales</taxon>
        <taxon>Brevibacteriaceae</taxon>
        <taxon>Brevibacterium</taxon>
    </lineage>
</organism>
<feature type="region of interest" description="Disordered" evidence="3">
    <location>
        <begin position="31"/>
        <end position="50"/>
    </location>
</feature>
<keyword evidence="1" id="KW-0547">Nucleotide-binding</keyword>
<gene>
    <name evidence="4" type="ORF">CJ199_03830</name>
</gene>